<organism evidence="1 2">
    <name type="scientific">Holothuria leucospilota</name>
    <name type="common">Black long sea cucumber</name>
    <name type="synonym">Mertensiothuria leucospilota</name>
    <dbReference type="NCBI Taxonomy" id="206669"/>
    <lineage>
        <taxon>Eukaryota</taxon>
        <taxon>Metazoa</taxon>
        <taxon>Echinodermata</taxon>
        <taxon>Eleutherozoa</taxon>
        <taxon>Echinozoa</taxon>
        <taxon>Holothuroidea</taxon>
        <taxon>Aspidochirotacea</taxon>
        <taxon>Aspidochirotida</taxon>
        <taxon>Holothuriidae</taxon>
        <taxon>Holothuria</taxon>
    </lineage>
</organism>
<gene>
    <name evidence="1" type="ORF">HOLleu_41878</name>
</gene>
<reference evidence="1" key="1">
    <citation type="submission" date="2021-10" db="EMBL/GenBank/DDBJ databases">
        <title>Tropical sea cucumber genome reveals ecological adaptation and Cuvierian tubules defense mechanism.</title>
        <authorList>
            <person name="Chen T."/>
        </authorList>
    </citation>
    <scope>NUCLEOTIDE SEQUENCE</scope>
    <source>
        <strain evidence="1">Nanhai2018</strain>
        <tissue evidence="1">Muscle</tissue>
    </source>
</reference>
<proteinExistence type="predicted"/>
<evidence type="ECO:0000313" key="1">
    <source>
        <dbReference type="EMBL" id="KAJ8020042.1"/>
    </source>
</evidence>
<name>A0A9Q1BCW0_HOLLE</name>
<dbReference type="AlphaFoldDB" id="A0A9Q1BCW0"/>
<keyword evidence="2" id="KW-1185">Reference proteome</keyword>
<dbReference type="EMBL" id="JAIZAY010000023">
    <property type="protein sequence ID" value="KAJ8020042.1"/>
    <property type="molecule type" value="Genomic_DNA"/>
</dbReference>
<comment type="caution">
    <text evidence="1">The sequence shown here is derived from an EMBL/GenBank/DDBJ whole genome shotgun (WGS) entry which is preliminary data.</text>
</comment>
<protein>
    <submittedName>
        <fullName evidence="1">Uncharacterized protein</fullName>
    </submittedName>
</protein>
<dbReference type="Proteomes" id="UP001152320">
    <property type="component" value="Chromosome 23"/>
</dbReference>
<accession>A0A9Q1BCW0</accession>
<sequence>MRSFRSQQHRSFLRKFKKINSLIRQSPLLSRLTRVRRSLGLGPDPTRLHFAHPHSDAGHQQIPHPPATTETAPSGVINVSNTELTTKQLSVLERGLSFCPSTPIDKVELSNNVIEFSRKVRLREWANNNIPAPERIIPQHVNTLKKKWTPPSKRNAFIDAFVSSVNSHLDSFLKSMEQKPQTETDNLSRSERNALASFKVNSNIIIKPADKGGAVVVMDRSGYISEAESQLSDTRFYTKLPDDPTPIYYKELINLIQTFDSNVKHEVMPLIPMAPKPAIFYTLPKVHKLKDMVNRQQGDGKQLSDKEVIDFVRQTSIPSAWQTHSFRHRDID</sequence>
<evidence type="ECO:0000313" key="2">
    <source>
        <dbReference type="Proteomes" id="UP001152320"/>
    </source>
</evidence>